<name>A0A2M4DC61_ANODA</name>
<organism evidence="1">
    <name type="scientific">Anopheles darlingi</name>
    <name type="common">Mosquito</name>
    <dbReference type="NCBI Taxonomy" id="43151"/>
    <lineage>
        <taxon>Eukaryota</taxon>
        <taxon>Metazoa</taxon>
        <taxon>Ecdysozoa</taxon>
        <taxon>Arthropoda</taxon>
        <taxon>Hexapoda</taxon>
        <taxon>Insecta</taxon>
        <taxon>Pterygota</taxon>
        <taxon>Neoptera</taxon>
        <taxon>Endopterygota</taxon>
        <taxon>Diptera</taxon>
        <taxon>Nematocera</taxon>
        <taxon>Culicoidea</taxon>
        <taxon>Culicidae</taxon>
        <taxon>Anophelinae</taxon>
        <taxon>Anopheles</taxon>
    </lineage>
</organism>
<proteinExistence type="predicted"/>
<accession>A0A2M4DC61</accession>
<evidence type="ECO:0000313" key="1">
    <source>
        <dbReference type="EMBL" id="MBW75172.1"/>
    </source>
</evidence>
<dbReference type="EMBL" id="GGFL01010994">
    <property type="protein sequence ID" value="MBW75172.1"/>
    <property type="molecule type" value="Transcribed_RNA"/>
</dbReference>
<protein>
    <submittedName>
        <fullName evidence="1">Putative secreted protein</fullName>
    </submittedName>
</protein>
<dbReference type="AlphaFoldDB" id="A0A2M4DC61"/>
<sequence length="72" mass="7396">MSHVARVSSPPPASSECLSLFLLPSPSFANPSLPFEAISLQSASRAAQPRDDRRAALAGPLHLAAAAALECA</sequence>
<reference evidence="1" key="1">
    <citation type="submission" date="2018-01" db="EMBL/GenBank/DDBJ databases">
        <title>An insight into the sialome of Amazonian anophelines.</title>
        <authorList>
            <person name="Ribeiro J.M."/>
            <person name="Scarpassa V."/>
            <person name="Calvo E."/>
        </authorList>
    </citation>
    <scope>NUCLEOTIDE SEQUENCE</scope>
</reference>